<name>A0A3L6KWL1_9TRYP</name>
<proteinExistence type="predicted"/>
<feature type="compositionally biased region" description="Polar residues" evidence="4">
    <location>
        <begin position="147"/>
        <end position="157"/>
    </location>
</feature>
<dbReference type="AlphaFoldDB" id="A0A3L6KWL1"/>
<dbReference type="PANTHER" id="PTHR13093">
    <property type="entry name" value="ZINC FINGER HIT DOMAIN CONTAINING PROTEIN 1"/>
    <property type="match status" value="1"/>
</dbReference>
<dbReference type="CDD" id="cd21437">
    <property type="entry name" value="zf-HIT_ZNHIT1_like"/>
    <property type="match status" value="1"/>
</dbReference>
<dbReference type="Pfam" id="PF04438">
    <property type="entry name" value="zf-HIT"/>
    <property type="match status" value="1"/>
</dbReference>
<evidence type="ECO:0000259" key="5">
    <source>
        <dbReference type="Pfam" id="PF04438"/>
    </source>
</evidence>
<feature type="compositionally biased region" description="Basic and acidic residues" evidence="4">
    <location>
        <begin position="89"/>
        <end position="101"/>
    </location>
</feature>
<keyword evidence="3" id="KW-0862">Zinc</keyword>
<dbReference type="EMBL" id="QSBY01000015">
    <property type="protein sequence ID" value="RHW67277.1"/>
    <property type="molecule type" value="Genomic_DNA"/>
</dbReference>
<protein>
    <submittedName>
        <fullName evidence="6">HIT zinc finger</fullName>
    </submittedName>
</protein>
<feature type="compositionally biased region" description="Basic and acidic residues" evidence="4">
    <location>
        <begin position="133"/>
        <end position="142"/>
    </location>
</feature>
<feature type="compositionally biased region" description="Low complexity" evidence="4">
    <location>
        <begin position="103"/>
        <end position="114"/>
    </location>
</feature>
<keyword evidence="1" id="KW-0479">Metal-binding</keyword>
<dbReference type="InterPro" id="IPR007529">
    <property type="entry name" value="Znf_HIT"/>
</dbReference>
<dbReference type="GO" id="GO:0006338">
    <property type="term" value="P:chromatin remodeling"/>
    <property type="evidence" value="ECO:0007669"/>
    <property type="project" value="InterPro"/>
</dbReference>
<dbReference type="InterPro" id="IPR039723">
    <property type="entry name" value="Vps71/ZNHIT1"/>
</dbReference>
<dbReference type="GO" id="GO:0005634">
    <property type="term" value="C:nucleus"/>
    <property type="evidence" value="ECO:0007669"/>
    <property type="project" value="UniProtKB-ARBA"/>
</dbReference>
<evidence type="ECO:0000313" key="7">
    <source>
        <dbReference type="Proteomes" id="UP000266743"/>
    </source>
</evidence>
<keyword evidence="2" id="KW-0863">Zinc-finger</keyword>
<reference evidence="6 7" key="1">
    <citation type="submission" date="2018-09" db="EMBL/GenBank/DDBJ databases">
        <title>whole genome sequence of T. equiperdum IVM-t1 strain.</title>
        <authorList>
            <person name="Suganuma K."/>
        </authorList>
    </citation>
    <scope>NUCLEOTIDE SEQUENCE [LARGE SCALE GENOMIC DNA]</scope>
    <source>
        <strain evidence="6 7">IVM-t1</strain>
    </source>
</reference>
<feature type="region of interest" description="Disordered" evidence="4">
    <location>
        <begin position="87"/>
        <end position="168"/>
    </location>
</feature>
<organism evidence="6 7">
    <name type="scientific">Trypanosoma brucei equiperdum</name>
    <dbReference type="NCBI Taxonomy" id="630700"/>
    <lineage>
        <taxon>Eukaryota</taxon>
        <taxon>Discoba</taxon>
        <taxon>Euglenozoa</taxon>
        <taxon>Kinetoplastea</taxon>
        <taxon>Metakinetoplastina</taxon>
        <taxon>Trypanosomatida</taxon>
        <taxon>Trypanosomatidae</taxon>
        <taxon>Trypanosoma</taxon>
    </lineage>
</organism>
<evidence type="ECO:0000256" key="1">
    <source>
        <dbReference type="ARBA" id="ARBA00022723"/>
    </source>
</evidence>
<comment type="caution">
    <text evidence="6">The sequence shown here is derived from an EMBL/GenBank/DDBJ whole genome shotgun (WGS) entry which is preliminary data.</text>
</comment>
<evidence type="ECO:0000256" key="3">
    <source>
        <dbReference type="ARBA" id="ARBA00022833"/>
    </source>
</evidence>
<sequence length="257" mass="28473">MVGPRIRNTYAQQLQEERLEKLCADNAFVNVTDVLRRQRRDAPPANGVASETEFLEESVASATAPSRIHLSRFILEQHRTYLKAMGLNEDEKQHRETKAEGDSSSVSTWSSAASSEKDELVAPPVRGKRMRRDAKPHAEKDKRSGRRTSCGSASGNNDDIECDKDSTTASSDDLARECQYIRSWLLAQGLNSSELRVPPVSYASMTAPPPAHAGGHHLCSVCLLPAGYRCVRCRTALFCSIECHVVHEATRCMKFIV</sequence>
<feature type="domain" description="HIT-type" evidence="5">
    <location>
        <begin position="216"/>
        <end position="244"/>
    </location>
</feature>
<dbReference type="SUPFAM" id="SSF144232">
    <property type="entry name" value="HIT/MYND zinc finger-like"/>
    <property type="match status" value="1"/>
</dbReference>
<dbReference type="Proteomes" id="UP000266743">
    <property type="component" value="Unassembled WGS sequence"/>
</dbReference>
<accession>A0A3L6KWL1</accession>
<evidence type="ECO:0000256" key="4">
    <source>
        <dbReference type="SAM" id="MobiDB-lite"/>
    </source>
</evidence>
<gene>
    <name evidence="6" type="ORF">DPX39_000041500</name>
</gene>
<evidence type="ECO:0000313" key="6">
    <source>
        <dbReference type="EMBL" id="RHW67277.1"/>
    </source>
</evidence>
<dbReference type="GO" id="GO:0008270">
    <property type="term" value="F:zinc ion binding"/>
    <property type="evidence" value="ECO:0007669"/>
    <property type="project" value="UniProtKB-KW"/>
</dbReference>
<evidence type="ECO:0000256" key="2">
    <source>
        <dbReference type="ARBA" id="ARBA00022771"/>
    </source>
</evidence>